<dbReference type="SUPFAM" id="SSF53098">
    <property type="entry name" value="Ribonuclease H-like"/>
    <property type="match status" value="1"/>
</dbReference>
<dbReference type="InterPro" id="IPR025525">
    <property type="entry name" value="hAT-like_transposase_RNase-H"/>
</dbReference>
<evidence type="ECO:0000256" key="1">
    <source>
        <dbReference type="SAM" id="MobiDB-lite"/>
    </source>
</evidence>
<dbReference type="PANTHER" id="PTHR23272:SF190">
    <property type="entry name" value="ZINC FINGER, BED-TYPE-RELATED"/>
    <property type="match status" value="1"/>
</dbReference>
<evidence type="ECO:0000313" key="5">
    <source>
        <dbReference type="Proteomes" id="UP001177003"/>
    </source>
</evidence>
<evidence type="ECO:0000259" key="2">
    <source>
        <dbReference type="Pfam" id="PF05699"/>
    </source>
</evidence>
<dbReference type="Proteomes" id="UP001177003">
    <property type="component" value="Chromosome 3"/>
</dbReference>
<dbReference type="GO" id="GO:0046983">
    <property type="term" value="F:protein dimerization activity"/>
    <property type="evidence" value="ECO:0007669"/>
    <property type="project" value="InterPro"/>
</dbReference>
<feature type="region of interest" description="Disordered" evidence="1">
    <location>
        <begin position="127"/>
        <end position="168"/>
    </location>
</feature>
<protein>
    <recommendedName>
        <fullName evidence="6">HAT C-terminal dimerisation domain-containing protein</fullName>
    </recommendedName>
</protein>
<dbReference type="Pfam" id="PF05699">
    <property type="entry name" value="Dimer_Tnp_hAT"/>
    <property type="match status" value="1"/>
</dbReference>
<keyword evidence="5" id="KW-1185">Reference proteome</keyword>
<feature type="domain" description="hAT-like transposase RNase-H fold" evidence="3">
    <location>
        <begin position="41"/>
        <end position="120"/>
    </location>
</feature>
<dbReference type="PANTHER" id="PTHR23272">
    <property type="entry name" value="BED FINGER-RELATED"/>
    <property type="match status" value="1"/>
</dbReference>
<dbReference type="GO" id="GO:0003677">
    <property type="term" value="F:DNA binding"/>
    <property type="evidence" value="ECO:0007669"/>
    <property type="project" value="InterPro"/>
</dbReference>
<evidence type="ECO:0000313" key="4">
    <source>
        <dbReference type="EMBL" id="CAI9277186.1"/>
    </source>
</evidence>
<accession>A0AA35YNI6</accession>
<organism evidence="4 5">
    <name type="scientific">Lactuca saligna</name>
    <name type="common">Willowleaf lettuce</name>
    <dbReference type="NCBI Taxonomy" id="75948"/>
    <lineage>
        <taxon>Eukaryota</taxon>
        <taxon>Viridiplantae</taxon>
        <taxon>Streptophyta</taxon>
        <taxon>Embryophyta</taxon>
        <taxon>Tracheophyta</taxon>
        <taxon>Spermatophyta</taxon>
        <taxon>Magnoliopsida</taxon>
        <taxon>eudicotyledons</taxon>
        <taxon>Gunneridae</taxon>
        <taxon>Pentapetalae</taxon>
        <taxon>asterids</taxon>
        <taxon>campanulids</taxon>
        <taxon>Asterales</taxon>
        <taxon>Asteraceae</taxon>
        <taxon>Cichorioideae</taxon>
        <taxon>Cichorieae</taxon>
        <taxon>Lactucinae</taxon>
        <taxon>Lactuca</taxon>
    </lineage>
</organism>
<proteinExistence type="predicted"/>
<dbReference type="Pfam" id="PF14372">
    <property type="entry name" value="hAT-like_RNase-H"/>
    <property type="match status" value="1"/>
</dbReference>
<gene>
    <name evidence="4" type="ORF">LSALG_LOCUS17125</name>
</gene>
<sequence length="288" mass="33149">MSEVAQAYEQAFDRYDFEDDSFGNEIPNKEQLQCDYLEEQPTDQHLYGIVKVMKPKFDKYFGDIENMNLLVYFSFILDPRNKEEFLEIILDDHYGLDVKLVVELKKMHIKNELKALYEDYVRIHAPPSTTSSTSTSRKRPNPNNPTSTTTNSDHGDRLRNRMKTSQTSSLSISELDKYLGESLEDFDTNGSFEILLWWKVNSPRFPILSLMAKDSLAIPISTVASESVFSTSGRVLDSYRSSLGEKTIESLICTQDWLRKSINTEKDEVWETIILLEKALLEQEGANL</sequence>
<dbReference type="InterPro" id="IPR012337">
    <property type="entry name" value="RNaseH-like_sf"/>
</dbReference>
<feature type="domain" description="HAT C-terminal dimerisation" evidence="2">
    <location>
        <begin position="174"/>
        <end position="258"/>
    </location>
</feature>
<dbReference type="EMBL" id="OX465079">
    <property type="protein sequence ID" value="CAI9277186.1"/>
    <property type="molecule type" value="Genomic_DNA"/>
</dbReference>
<name>A0AA35YNI6_LACSI</name>
<dbReference type="InterPro" id="IPR008906">
    <property type="entry name" value="HATC_C_dom"/>
</dbReference>
<evidence type="ECO:0008006" key="6">
    <source>
        <dbReference type="Google" id="ProtNLM"/>
    </source>
</evidence>
<dbReference type="AlphaFoldDB" id="A0AA35YNI6"/>
<reference evidence="4" key="1">
    <citation type="submission" date="2023-04" db="EMBL/GenBank/DDBJ databases">
        <authorList>
            <person name="Vijverberg K."/>
            <person name="Xiong W."/>
            <person name="Schranz E."/>
        </authorList>
    </citation>
    <scope>NUCLEOTIDE SEQUENCE</scope>
</reference>
<evidence type="ECO:0000259" key="3">
    <source>
        <dbReference type="Pfam" id="PF14372"/>
    </source>
</evidence>